<gene>
    <name evidence="2" type="ORF">ACFSAH_14320</name>
</gene>
<evidence type="ECO:0000313" key="3">
    <source>
        <dbReference type="Proteomes" id="UP001597118"/>
    </source>
</evidence>
<dbReference type="PANTHER" id="PTHR13504">
    <property type="entry name" value="FIDO DOMAIN-CONTAINING PROTEIN DDB_G0283145"/>
    <property type="match status" value="1"/>
</dbReference>
<dbReference type="PIRSF" id="PIRSF038925">
    <property type="entry name" value="AMP-prot_trans"/>
    <property type="match status" value="1"/>
</dbReference>
<accession>A0ABW4IF94</accession>
<evidence type="ECO:0000259" key="1">
    <source>
        <dbReference type="PROSITE" id="PS51459"/>
    </source>
</evidence>
<feature type="domain" description="Fido" evidence="1">
    <location>
        <begin position="110"/>
        <end position="256"/>
    </location>
</feature>
<dbReference type="InterPro" id="IPR025758">
    <property type="entry name" value="Fic/DOC_N"/>
</dbReference>
<dbReference type="InterPro" id="IPR026287">
    <property type="entry name" value="SoFic-like"/>
</dbReference>
<sequence>MKRWTLEELPLAVELETVKVLKALPTAHAALAELKGIASTIPNQNILINTLGLQEAKDSSAIENIITTHDDLYKSELNLEAFKSLEAKEVQNYISALKKGFKLVETDSLLTNKTIIQIQETLEDNNAGFRKLPGTALKNAVTGEVVYTPPQDSEEIARLMSNLEKYINDSKMQDCDPLIKMAMIHFQFESIHPFYEGNGRTGRIINILYLILEGLQNLPILYLSNYIIKHKADYYRLLQKVRDENLWEDWLLFMIKGVEATARETIELIIKIKELMLDYKHRLRNNYKFYSQDLLNNLFKHPYTKIEFLVNDLGVSRLTAANYLNKLAEDKMLRKDKLGTGNYYINEKLFQLLTKR</sequence>
<dbReference type="PROSITE" id="PS51459">
    <property type="entry name" value="FIDO"/>
    <property type="match status" value="1"/>
</dbReference>
<dbReference type="InterPro" id="IPR003812">
    <property type="entry name" value="Fido"/>
</dbReference>
<name>A0ABW4IF94_9SPHI</name>
<dbReference type="Proteomes" id="UP001597118">
    <property type="component" value="Unassembled WGS sequence"/>
</dbReference>
<protein>
    <submittedName>
        <fullName evidence="2">Fic family protein</fullName>
    </submittedName>
</protein>
<dbReference type="Pfam" id="PF02661">
    <property type="entry name" value="Fic"/>
    <property type="match status" value="1"/>
</dbReference>
<dbReference type="RefSeq" id="WP_379663421.1">
    <property type="nucleotide sequence ID" value="NZ_JBHUDG010000039.1"/>
</dbReference>
<comment type="caution">
    <text evidence="2">The sequence shown here is derived from an EMBL/GenBank/DDBJ whole genome shotgun (WGS) entry which is preliminary data.</text>
</comment>
<dbReference type="PANTHER" id="PTHR13504:SF35">
    <property type="entry name" value="PROTEIN ADENYLYLTRANSFERASE SOFIC"/>
    <property type="match status" value="1"/>
</dbReference>
<dbReference type="Pfam" id="PF21248">
    <property type="entry name" value="SoFic-like_C"/>
    <property type="match status" value="1"/>
</dbReference>
<proteinExistence type="predicted"/>
<organism evidence="2 3">
    <name type="scientific">Pseudopedobacter beijingensis</name>
    <dbReference type="NCBI Taxonomy" id="1207056"/>
    <lineage>
        <taxon>Bacteria</taxon>
        <taxon>Pseudomonadati</taxon>
        <taxon>Bacteroidota</taxon>
        <taxon>Sphingobacteriia</taxon>
        <taxon>Sphingobacteriales</taxon>
        <taxon>Sphingobacteriaceae</taxon>
        <taxon>Pseudopedobacter</taxon>
    </lineage>
</organism>
<dbReference type="Pfam" id="PF13784">
    <property type="entry name" value="Fic_N"/>
    <property type="match status" value="1"/>
</dbReference>
<dbReference type="SUPFAM" id="SSF140931">
    <property type="entry name" value="Fic-like"/>
    <property type="match status" value="1"/>
</dbReference>
<evidence type="ECO:0000313" key="2">
    <source>
        <dbReference type="EMBL" id="MFD1631049.1"/>
    </source>
</evidence>
<dbReference type="InterPro" id="IPR048770">
    <property type="entry name" value="SoFic-like_C"/>
</dbReference>
<keyword evidence="3" id="KW-1185">Reference proteome</keyword>
<dbReference type="InterPro" id="IPR040198">
    <property type="entry name" value="Fido_containing"/>
</dbReference>
<dbReference type="InterPro" id="IPR036597">
    <property type="entry name" value="Fido-like_dom_sf"/>
</dbReference>
<dbReference type="Gene3D" id="1.10.3290.10">
    <property type="entry name" value="Fido-like domain"/>
    <property type="match status" value="1"/>
</dbReference>
<reference evidence="3" key="1">
    <citation type="journal article" date="2019" name="Int. J. Syst. Evol. Microbiol.">
        <title>The Global Catalogue of Microorganisms (GCM) 10K type strain sequencing project: providing services to taxonomists for standard genome sequencing and annotation.</title>
        <authorList>
            <consortium name="The Broad Institute Genomics Platform"/>
            <consortium name="The Broad Institute Genome Sequencing Center for Infectious Disease"/>
            <person name="Wu L."/>
            <person name="Ma J."/>
        </authorList>
    </citation>
    <scope>NUCLEOTIDE SEQUENCE [LARGE SCALE GENOMIC DNA]</scope>
    <source>
        <strain evidence="3">CCUG 53762</strain>
    </source>
</reference>
<dbReference type="EMBL" id="JBHUDG010000039">
    <property type="protein sequence ID" value="MFD1631049.1"/>
    <property type="molecule type" value="Genomic_DNA"/>
</dbReference>